<protein>
    <recommendedName>
        <fullName evidence="4">AB hydrolase-1 domain-containing protein</fullName>
    </recommendedName>
</protein>
<reference evidence="2 3" key="1">
    <citation type="submission" date="2017-07" db="EMBL/GenBank/DDBJ databases">
        <title>First draft Genome Sequence of Nocardia cerradoensis isolated from human infection.</title>
        <authorList>
            <person name="Carrasco G."/>
        </authorList>
    </citation>
    <scope>NUCLEOTIDE SEQUENCE [LARGE SCALE GENOMIC DNA]</scope>
    <source>
        <strain evidence="2 3">CNM20130759</strain>
    </source>
</reference>
<keyword evidence="1" id="KW-0732">Signal</keyword>
<dbReference type="PANTHER" id="PTHR37574">
    <property type="entry name" value="LIPASE B"/>
    <property type="match status" value="1"/>
</dbReference>
<dbReference type="InterPro" id="IPR029058">
    <property type="entry name" value="AB_hydrolase_fold"/>
</dbReference>
<dbReference type="AlphaFoldDB" id="A0A231GXD0"/>
<dbReference type="SUPFAM" id="SSF53474">
    <property type="entry name" value="alpha/beta-Hydrolases"/>
    <property type="match status" value="1"/>
</dbReference>
<evidence type="ECO:0000313" key="3">
    <source>
        <dbReference type="Proteomes" id="UP000215506"/>
    </source>
</evidence>
<dbReference type="Proteomes" id="UP000215506">
    <property type="component" value="Unassembled WGS sequence"/>
</dbReference>
<gene>
    <name evidence="2" type="ORF">B7C42_06657</name>
</gene>
<accession>A0A231GXD0</accession>
<organism evidence="2 3">
    <name type="scientific">Nocardia cerradoensis</name>
    <dbReference type="NCBI Taxonomy" id="85688"/>
    <lineage>
        <taxon>Bacteria</taxon>
        <taxon>Bacillati</taxon>
        <taxon>Actinomycetota</taxon>
        <taxon>Actinomycetes</taxon>
        <taxon>Mycobacteriales</taxon>
        <taxon>Nocardiaceae</taxon>
        <taxon>Nocardia</taxon>
    </lineage>
</organism>
<dbReference type="InterPro" id="IPR053228">
    <property type="entry name" value="Stereospecific_Lipase"/>
</dbReference>
<dbReference type="RefSeq" id="WP_143860328.1">
    <property type="nucleotide sequence ID" value="NZ_NGAF01000021.1"/>
</dbReference>
<feature type="signal peptide" evidence="1">
    <location>
        <begin position="1"/>
        <end position="26"/>
    </location>
</feature>
<comment type="caution">
    <text evidence="2">The sequence shown here is derived from an EMBL/GenBank/DDBJ whole genome shotgun (WGS) entry which is preliminary data.</text>
</comment>
<dbReference type="PANTHER" id="PTHR37574:SF1">
    <property type="entry name" value="LIPASE B"/>
    <property type="match status" value="1"/>
</dbReference>
<evidence type="ECO:0000313" key="2">
    <source>
        <dbReference type="EMBL" id="OXR41259.1"/>
    </source>
</evidence>
<name>A0A231GXD0_9NOCA</name>
<evidence type="ECO:0000256" key="1">
    <source>
        <dbReference type="SAM" id="SignalP"/>
    </source>
</evidence>
<sequence length="329" mass="34016">MRVARVIATVAAGLGMLWVATPPGSADEPGAGFPAVAAHEFTVAQEELAAAVQCDSGARSGRPTVLLIPGTGGTPDEIWSWNYEKALPAAGYGWCTVALPDRALGDFAISAEYAAYAALQAHRVSGRPIGIVGHSQGGAMAAWIAKFWPQVAAVTSDVIPIAGPLGGSAVADSLCAGGECAPIAWQMGTRSQVTRAFANAPVPDGPAFTSIQTMQDELVLPQPQAGSMRGGRTIMVQQVCPGHLADHGMLVFDPVAYALVLDALGHPGPADPSRVDRAVCAQATLPGFDPAGYTKFSSTVSALMFGLLDTRNWVPAEKPLPAYAAPYDR</sequence>
<proteinExistence type="predicted"/>
<keyword evidence="3" id="KW-1185">Reference proteome</keyword>
<evidence type="ECO:0008006" key="4">
    <source>
        <dbReference type="Google" id="ProtNLM"/>
    </source>
</evidence>
<dbReference type="Gene3D" id="3.40.50.1820">
    <property type="entry name" value="alpha/beta hydrolase"/>
    <property type="match status" value="1"/>
</dbReference>
<feature type="chain" id="PRO_5013393888" description="AB hydrolase-1 domain-containing protein" evidence="1">
    <location>
        <begin position="27"/>
        <end position="329"/>
    </location>
</feature>
<dbReference type="EMBL" id="NGAF01000021">
    <property type="protein sequence ID" value="OXR41259.1"/>
    <property type="molecule type" value="Genomic_DNA"/>
</dbReference>